<dbReference type="Proteomes" id="UP001596108">
    <property type="component" value="Unassembled WGS sequence"/>
</dbReference>
<gene>
    <name evidence="2" type="ORF">ACFPQ4_04990</name>
</gene>
<feature type="coiled-coil region" evidence="1">
    <location>
        <begin position="47"/>
        <end position="74"/>
    </location>
</feature>
<dbReference type="RefSeq" id="WP_378110677.1">
    <property type="nucleotide sequence ID" value="NZ_JBHSNC010000013.1"/>
</dbReference>
<proteinExistence type="predicted"/>
<keyword evidence="3" id="KW-1185">Reference proteome</keyword>
<evidence type="ECO:0000313" key="2">
    <source>
        <dbReference type="EMBL" id="MFC5528811.1"/>
    </source>
</evidence>
<name>A0ABW0QV19_9BACL</name>
<accession>A0ABW0QV19</accession>
<evidence type="ECO:0000313" key="3">
    <source>
        <dbReference type="Proteomes" id="UP001596108"/>
    </source>
</evidence>
<sequence length="86" mass="9891">MITIATGQREPAKLPEFRISNSETMQNKLVYQIRTGNMDANGLNRLQSQCMNELHQLRSELDELLQELREIANPTGDHKNRERIAA</sequence>
<dbReference type="EMBL" id="JBHSNC010000013">
    <property type="protein sequence ID" value="MFC5528811.1"/>
    <property type="molecule type" value="Genomic_DNA"/>
</dbReference>
<organism evidence="2 3">
    <name type="scientific">Cohnella yongneupensis</name>
    <dbReference type="NCBI Taxonomy" id="425006"/>
    <lineage>
        <taxon>Bacteria</taxon>
        <taxon>Bacillati</taxon>
        <taxon>Bacillota</taxon>
        <taxon>Bacilli</taxon>
        <taxon>Bacillales</taxon>
        <taxon>Paenibacillaceae</taxon>
        <taxon>Cohnella</taxon>
    </lineage>
</organism>
<keyword evidence="1" id="KW-0175">Coiled coil</keyword>
<evidence type="ECO:0000256" key="1">
    <source>
        <dbReference type="SAM" id="Coils"/>
    </source>
</evidence>
<comment type="caution">
    <text evidence="2">The sequence shown here is derived from an EMBL/GenBank/DDBJ whole genome shotgun (WGS) entry which is preliminary data.</text>
</comment>
<reference evidence="3" key="1">
    <citation type="journal article" date="2019" name="Int. J. Syst. Evol. Microbiol.">
        <title>The Global Catalogue of Microorganisms (GCM) 10K type strain sequencing project: providing services to taxonomists for standard genome sequencing and annotation.</title>
        <authorList>
            <consortium name="The Broad Institute Genomics Platform"/>
            <consortium name="The Broad Institute Genome Sequencing Center for Infectious Disease"/>
            <person name="Wu L."/>
            <person name="Ma J."/>
        </authorList>
    </citation>
    <scope>NUCLEOTIDE SEQUENCE [LARGE SCALE GENOMIC DNA]</scope>
    <source>
        <strain evidence="3">CGMCC 1.18578</strain>
    </source>
</reference>
<protein>
    <submittedName>
        <fullName evidence="2">Uncharacterized protein</fullName>
    </submittedName>
</protein>